<protein>
    <submittedName>
        <fullName evidence="2">Uncharacterized protein</fullName>
    </submittedName>
</protein>
<keyword evidence="3" id="KW-1185">Reference proteome</keyword>
<keyword evidence="1" id="KW-0812">Transmembrane</keyword>
<evidence type="ECO:0000256" key="1">
    <source>
        <dbReference type="SAM" id="Phobius"/>
    </source>
</evidence>
<keyword evidence="1" id="KW-1133">Transmembrane helix</keyword>
<keyword evidence="1" id="KW-0472">Membrane</keyword>
<dbReference type="EMBL" id="JAXCLX010000001">
    <property type="protein sequence ID" value="MDY0870935.1"/>
    <property type="molecule type" value="Genomic_DNA"/>
</dbReference>
<comment type="caution">
    <text evidence="2">The sequence shown here is derived from an EMBL/GenBank/DDBJ whole genome shotgun (WGS) entry which is preliminary data.</text>
</comment>
<dbReference type="Proteomes" id="UP001271769">
    <property type="component" value="Unassembled WGS sequence"/>
</dbReference>
<evidence type="ECO:0000313" key="3">
    <source>
        <dbReference type="Proteomes" id="UP001271769"/>
    </source>
</evidence>
<reference evidence="2 3" key="1">
    <citation type="journal article" date="2013" name="Antonie Van Leeuwenhoek">
        <title>Dongia rigui sp. nov., isolated from freshwater of a large wetland in Korea.</title>
        <authorList>
            <person name="Baik K.S."/>
            <person name="Hwang Y.M."/>
            <person name="Choi J.S."/>
            <person name="Kwon J."/>
            <person name="Seong C.N."/>
        </authorList>
    </citation>
    <scope>NUCLEOTIDE SEQUENCE [LARGE SCALE GENOMIC DNA]</scope>
    <source>
        <strain evidence="2 3">04SU4-P</strain>
    </source>
</reference>
<gene>
    <name evidence="2" type="ORF">SMD31_03340</name>
</gene>
<accession>A0ABU5DVH5</accession>
<proteinExistence type="predicted"/>
<evidence type="ECO:0000313" key="2">
    <source>
        <dbReference type="EMBL" id="MDY0870935.1"/>
    </source>
</evidence>
<dbReference type="RefSeq" id="WP_320499306.1">
    <property type="nucleotide sequence ID" value="NZ_JAXCLX010000001.1"/>
</dbReference>
<sequence length="46" mass="4961">MPEQQQHVPAEAARSGIISGRVRNVLFMSFGLSILALAIVTGYFIA</sequence>
<organism evidence="2 3">
    <name type="scientific">Dongia rigui</name>
    <dbReference type="NCBI Taxonomy" id="940149"/>
    <lineage>
        <taxon>Bacteria</taxon>
        <taxon>Pseudomonadati</taxon>
        <taxon>Pseudomonadota</taxon>
        <taxon>Alphaproteobacteria</taxon>
        <taxon>Rhodospirillales</taxon>
        <taxon>Dongiaceae</taxon>
        <taxon>Dongia</taxon>
    </lineage>
</organism>
<name>A0ABU5DVH5_9PROT</name>
<feature type="transmembrane region" description="Helical" evidence="1">
    <location>
        <begin position="25"/>
        <end position="45"/>
    </location>
</feature>